<dbReference type="PRINTS" id="PR00069">
    <property type="entry name" value="ALDKETRDTASE"/>
</dbReference>
<feature type="site" description="Lowers pKa of active site Tyr" evidence="6">
    <location>
        <position position="82"/>
    </location>
</feature>
<name>A0A3G6J516_9CORY</name>
<accession>A0A3G6J516</accession>
<dbReference type="InterPro" id="IPR020471">
    <property type="entry name" value="AKR"/>
</dbReference>
<protein>
    <submittedName>
        <fullName evidence="8">Putative oxidoreductase</fullName>
        <ecNumber evidence="8">1.-.-.-</ecNumber>
    </submittedName>
</protein>
<dbReference type="FunFam" id="3.20.20.100:FF:000015">
    <property type="entry name" value="Oxidoreductase, aldo/keto reductase family"/>
    <property type="match status" value="1"/>
</dbReference>
<sequence length="287" mass="32173">MTENKQLHVTLSDGTIVPQLGFGTYKMRGDECYKAVRHAIEVGYRHIDTASLYKNEEEVGRAIADAIKAGDVARDELFITTKLWHDSHGRHEAEQAFQVSKEKLGLDYIDLYLIHWPVPHLGKFVETWEGLINLLGFGTVQTIGVSNFYPEAIDELIAKTGHTPTVNQVELHPGFSQAELRDYHRHHNIATTAWSPIVRGSVFDHPTVEKIAEATGRTPAQIVLRWHMQLGNIAIPKSATPERIAENFSIFDFELTDEQMAAITALDSDDTVTGRFGPDPREFGNDS</sequence>
<reference evidence="8 9" key="1">
    <citation type="submission" date="2018-11" db="EMBL/GenBank/DDBJ databases">
        <authorList>
            <person name="Kleinhagauer T."/>
            <person name="Glaeser S.P."/>
            <person name="Spergser J."/>
            <person name="Ruckert C."/>
            <person name="Kaempfer P."/>
            <person name="Busse H.-J."/>
        </authorList>
    </citation>
    <scope>NUCLEOTIDE SEQUENCE [LARGE SCALE GENOMIC DNA]</scope>
    <source>
        <strain evidence="8 9">200CH</strain>
    </source>
</reference>
<dbReference type="PIRSF" id="PIRSF000097">
    <property type="entry name" value="AKR"/>
    <property type="match status" value="1"/>
</dbReference>
<dbReference type="PROSITE" id="PS00062">
    <property type="entry name" value="ALDOKETO_REDUCTASE_2"/>
    <property type="match status" value="1"/>
</dbReference>
<feature type="domain" description="NADP-dependent oxidoreductase" evidence="7">
    <location>
        <begin position="20"/>
        <end position="267"/>
    </location>
</feature>
<gene>
    <name evidence="8" type="ORF">CCHOA_03130</name>
</gene>
<evidence type="ECO:0000256" key="4">
    <source>
        <dbReference type="PIRSR" id="PIRSR000097-1"/>
    </source>
</evidence>
<dbReference type="PROSITE" id="PS00798">
    <property type="entry name" value="ALDOKETO_REDUCTASE_1"/>
    <property type="match status" value="1"/>
</dbReference>
<dbReference type="OrthoDB" id="9804790at2"/>
<evidence type="ECO:0000256" key="2">
    <source>
        <dbReference type="ARBA" id="ARBA00022857"/>
    </source>
</evidence>
<dbReference type="PROSITE" id="PS00063">
    <property type="entry name" value="ALDOKETO_REDUCTASE_3"/>
    <property type="match status" value="1"/>
</dbReference>
<keyword evidence="9" id="KW-1185">Reference proteome</keyword>
<evidence type="ECO:0000256" key="5">
    <source>
        <dbReference type="PIRSR" id="PIRSR000097-2"/>
    </source>
</evidence>
<keyword evidence="2" id="KW-0521">NADP</keyword>
<dbReference type="EMBL" id="CP033896">
    <property type="protein sequence ID" value="AZA13039.1"/>
    <property type="molecule type" value="Genomic_DNA"/>
</dbReference>
<keyword evidence="3 8" id="KW-0560">Oxidoreductase</keyword>
<comment type="similarity">
    <text evidence="1">Belongs to the aldo/keto reductase family.</text>
</comment>
<dbReference type="SUPFAM" id="SSF51430">
    <property type="entry name" value="NAD(P)-linked oxidoreductase"/>
    <property type="match status" value="1"/>
</dbReference>
<evidence type="ECO:0000256" key="3">
    <source>
        <dbReference type="ARBA" id="ARBA00023002"/>
    </source>
</evidence>
<dbReference type="RefSeq" id="WP_123926624.1">
    <property type="nucleotide sequence ID" value="NZ_CP033896.1"/>
</dbReference>
<dbReference type="InterPro" id="IPR036812">
    <property type="entry name" value="NAD(P)_OxRdtase_dom_sf"/>
</dbReference>
<dbReference type="Gene3D" id="3.20.20.100">
    <property type="entry name" value="NADP-dependent oxidoreductase domain"/>
    <property type="match status" value="1"/>
</dbReference>
<dbReference type="PANTHER" id="PTHR43827">
    <property type="entry name" value="2,5-DIKETO-D-GLUCONIC ACID REDUCTASE"/>
    <property type="match status" value="1"/>
</dbReference>
<dbReference type="EC" id="1.-.-.-" evidence="8"/>
<evidence type="ECO:0000259" key="7">
    <source>
        <dbReference type="Pfam" id="PF00248"/>
    </source>
</evidence>
<dbReference type="KEGG" id="ccho:CCHOA_03130"/>
<proteinExistence type="inferred from homology"/>
<evidence type="ECO:0000256" key="1">
    <source>
        <dbReference type="ARBA" id="ARBA00007905"/>
    </source>
</evidence>
<dbReference type="InterPro" id="IPR023210">
    <property type="entry name" value="NADP_OxRdtase_dom"/>
</dbReference>
<dbReference type="Pfam" id="PF00248">
    <property type="entry name" value="Aldo_ket_red"/>
    <property type="match status" value="1"/>
</dbReference>
<dbReference type="Proteomes" id="UP000269019">
    <property type="component" value="Chromosome"/>
</dbReference>
<dbReference type="InterPro" id="IPR018170">
    <property type="entry name" value="Aldo/ket_reductase_CS"/>
</dbReference>
<evidence type="ECO:0000256" key="6">
    <source>
        <dbReference type="PIRSR" id="PIRSR000097-3"/>
    </source>
</evidence>
<dbReference type="GO" id="GO:0016616">
    <property type="term" value="F:oxidoreductase activity, acting on the CH-OH group of donors, NAD or NADP as acceptor"/>
    <property type="evidence" value="ECO:0007669"/>
    <property type="project" value="UniProtKB-ARBA"/>
</dbReference>
<organism evidence="8 9">
    <name type="scientific">Corynebacterium choanae</name>
    <dbReference type="NCBI Taxonomy" id="1862358"/>
    <lineage>
        <taxon>Bacteria</taxon>
        <taxon>Bacillati</taxon>
        <taxon>Actinomycetota</taxon>
        <taxon>Actinomycetes</taxon>
        <taxon>Mycobacteriales</taxon>
        <taxon>Corynebacteriaceae</taxon>
        <taxon>Corynebacterium</taxon>
    </lineage>
</organism>
<dbReference type="PANTHER" id="PTHR43827:SF3">
    <property type="entry name" value="NADP-DEPENDENT OXIDOREDUCTASE DOMAIN-CONTAINING PROTEIN"/>
    <property type="match status" value="1"/>
</dbReference>
<dbReference type="AlphaFoldDB" id="A0A3G6J516"/>
<feature type="binding site" evidence="5">
    <location>
        <position position="115"/>
    </location>
    <ligand>
        <name>substrate</name>
    </ligand>
</feature>
<evidence type="ECO:0000313" key="9">
    <source>
        <dbReference type="Proteomes" id="UP000269019"/>
    </source>
</evidence>
<evidence type="ECO:0000313" key="8">
    <source>
        <dbReference type="EMBL" id="AZA13039.1"/>
    </source>
</evidence>
<feature type="active site" description="Proton donor" evidence="4">
    <location>
        <position position="53"/>
    </location>
</feature>